<organism evidence="2 3">
    <name type="scientific">Candidatus Scatomonas pullistercoris</name>
    <dbReference type="NCBI Taxonomy" id="2840920"/>
    <lineage>
        <taxon>Bacteria</taxon>
        <taxon>Bacillati</taxon>
        <taxon>Bacillota</taxon>
        <taxon>Clostridia</taxon>
        <taxon>Lachnospirales</taxon>
        <taxon>Lachnospiraceae</taxon>
        <taxon>Lachnospiraceae incertae sedis</taxon>
        <taxon>Candidatus Scatomonas</taxon>
    </lineage>
</organism>
<evidence type="ECO:0000259" key="1">
    <source>
        <dbReference type="Pfam" id="PF12697"/>
    </source>
</evidence>
<dbReference type="Proteomes" id="UP000824169">
    <property type="component" value="Unassembled WGS sequence"/>
</dbReference>
<name>A0A9D1TBP4_9FIRM</name>
<sequence length="317" mass="35841">MKKRKQRLAAVFTILIFAAAIIYSINKFISKKAVSKHFLQKKDTSIYAWRFGNIHYAKTGSGSPLLLLHELSPCSSSYEWHRIVKALSTRHTVYCVDLPGCGLSDKQKITYTNFYYVQFVVDFIKSVIGSPVTILATGLSASVSVTACSYEPGLFQKLILINPPDIHTLARIPSKKSRISKALLECPLTGTMIYYSIVAKEKIRKEFRDRLFSDSSSVRTEYVDAYYEASHWGGYFGKYLYASIIGNYMYLDIRHALQSIDQDIVILGGARQEGMNETILFYQAVNPAVESVLIPDTKHLPHLEAPEKVLDQLKIFI</sequence>
<dbReference type="EMBL" id="DVOO01000027">
    <property type="protein sequence ID" value="HIV25917.1"/>
    <property type="molecule type" value="Genomic_DNA"/>
</dbReference>
<evidence type="ECO:0000313" key="3">
    <source>
        <dbReference type="Proteomes" id="UP000824169"/>
    </source>
</evidence>
<dbReference type="Gene3D" id="3.40.50.1820">
    <property type="entry name" value="alpha/beta hydrolase"/>
    <property type="match status" value="1"/>
</dbReference>
<reference evidence="2" key="2">
    <citation type="journal article" date="2021" name="PeerJ">
        <title>Extensive microbial diversity within the chicken gut microbiome revealed by metagenomics and culture.</title>
        <authorList>
            <person name="Gilroy R."/>
            <person name="Ravi A."/>
            <person name="Getino M."/>
            <person name="Pursley I."/>
            <person name="Horton D.L."/>
            <person name="Alikhan N.F."/>
            <person name="Baker D."/>
            <person name="Gharbi K."/>
            <person name="Hall N."/>
            <person name="Watson M."/>
            <person name="Adriaenssens E.M."/>
            <person name="Foster-Nyarko E."/>
            <person name="Jarju S."/>
            <person name="Secka A."/>
            <person name="Antonio M."/>
            <person name="Oren A."/>
            <person name="Chaudhuri R.R."/>
            <person name="La Ragione R."/>
            <person name="Hildebrand F."/>
            <person name="Pallen M.J."/>
        </authorList>
    </citation>
    <scope>NUCLEOTIDE SEQUENCE</scope>
    <source>
        <strain evidence="2">CHK188-20938</strain>
    </source>
</reference>
<dbReference type="InterPro" id="IPR029058">
    <property type="entry name" value="AB_hydrolase_fold"/>
</dbReference>
<dbReference type="InterPro" id="IPR000073">
    <property type="entry name" value="AB_hydrolase_1"/>
</dbReference>
<dbReference type="GO" id="GO:0016787">
    <property type="term" value="F:hydrolase activity"/>
    <property type="evidence" value="ECO:0007669"/>
    <property type="project" value="UniProtKB-KW"/>
</dbReference>
<dbReference type="PANTHER" id="PTHR46438">
    <property type="entry name" value="ALPHA/BETA-HYDROLASES SUPERFAMILY PROTEIN"/>
    <property type="match status" value="1"/>
</dbReference>
<protein>
    <submittedName>
        <fullName evidence="2">Alpha/beta hydrolase</fullName>
    </submittedName>
</protein>
<dbReference type="AlphaFoldDB" id="A0A9D1TBP4"/>
<proteinExistence type="predicted"/>
<gene>
    <name evidence="2" type="ORF">IAB71_09125</name>
</gene>
<comment type="caution">
    <text evidence="2">The sequence shown here is derived from an EMBL/GenBank/DDBJ whole genome shotgun (WGS) entry which is preliminary data.</text>
</comment>
<dbReference type="PANTHER" id="PTHR46438:SF2">
    <property type="entry name" value="ALPHA_BETA-HYDROLASES SUPERFAMILY PROTEIN"/>
    <property type="match status" value="1"/>
</dbReference>
<keyword evidence="2" id="KW-0378">Hydrolase</keyword>
<feature type="domain" description="AB hydrolase-1" evidence="1">
    <location>
        <begin position="67"/>
        <end position="311"/>
    </location>
</feature>
<dbReference type="Pfam" id="PF12697">
    <property type="entry name" value="Abhydrolase_6"/>
    <property type="match status" value="1"/>
</dbReference>
<dbReference type="SUPFAM" id="SSF53474">
    <property type="entry name" value="alpha/beta-Hydrolases"/>
    <property type="match status" value="1"/>
</dbReference>
<reference evidence="2" key="1">
    <citation type="submission" date="2020-10" db="EMBL/GenBank/DDBJ databases">
        <authorList>
            <person name="Gilroy R."/>
        </authorList>
    </citation>
    <scope>NUCLEOTIDE SEQUENCE</scope>
    <source>
        <strain evidence="2">CHK188-20938</strain>
    </source>
</reference>
<evidence type="ECO:0000313" key="2">
    <source>
        <dbReference type="EMBL" id="HIV25917.1"/>
    </source>
</evidence>
<accession>A0A9D1TBP4</accession>